<dbReference type="PANTHER" id="PTHR24148">
    <property type="entry name" value="ANKYRIN REPEAT DOMAIN-CONTAINING PROTEIN 39 HOMOLOG-RELATED"/>
    <property type="match status" value="1"/>
</dbReference>
<dbReference type="Pfam" id="PF06985">
    <property type="entry name" value="HET"/>
    <property type="match status" value="1"/>
</dbReference>
<name>A0AAN7VMG8_9PEZI</name>
<dbReference type="InterPro" id="IPR052895">
    <property type="entry name" value="HetReg/Transcr_Mod"/>
</dbReference>
<protein>
    <recommendedName>
        <fullName evidence="1">Heterokaryon incompatibility domain-containing protein</fullName>
    </recommendedName>
</protein>
<dbReference type="Proteomes" id="UP001310594">
    <property type="component" value="Unassembled WGS sequence"/>
</dbReference>
<feature type="domain" description="Heterokaryon incompatibility" evidence="1">
    <location>
        <begin position="51"/>
        <end position="203"/>
    </location>
</feature>
<dbReference type="PANTHER" id="PTHR24148:SF64">
    <property type="entry name" value="HETEROKARYON INCOMPATIBILITY DOMAIN-CONTAINING PROTEIN"/>
    <property type="match status" value="1"/>
</dbReference>
<evidence type="ECO:0000313" key="2">
    <source>
        <dbReference type="EMBL" id="KAK5691125.1"/>
    </source>
</evidence>
<reference evidence="2" key="1">
    <citation type="submission" date="2023-08" db="EMBL/GenBank/DDBJ databases">
        <title>Black Yeasts Isolated from many extreme environments.</title>
        <authorList>
            <person name="Coleine C."/>
            <person name="Stajich J.E."/>
            <person name="Selbmann L."/>
        </authorList>
    </citation>
    <scope>NUCLEOTIDE SEQUENCE</scope>
    <source>
        <strain evidence="2">CCFEE 5810</strain>
    </source>
</reference>
<dbReference type="InterPro" id="IPR010730">
    <property type="entry name" value="HET"/>
</dbReference>
<dbReference type="AlphaFoldDB" id="A0AAN7VMG8"/>
<evidence type="ECO:0000259" key="1">
    <source>
        <dbReference type="Pfam" id="PF06985"/>
    </source>
</evidence>
<evidence type="ECO:0000313" key="3">
    <source>
        <dbReference type="Proteomes" id="UP001310594"/>
    </source>
</evidence>
<dbReference type="EMBL" id="JAVRQU010000022">
    <property type="protein sequence ID" value="KAK5691125.1"/>
    <property type="molecule type" value="Genomic_DNA"/>
</dbReference>
<sequence>MSDTGPQSSKFIYSFLGVNKIRLLHLLPGDWNDEIRCVVFETALQHQNIDYEAVSYTWGDPALPKHPVRMTSSLAGKVPGTAGDVMEVSEGTFEALRRLRPGKGQVPRTLWMDAICINQDNVNERNAQVQRMQDIFSGAYQVLAYVGESADDSSVLLEAMQTSQGSLHPSLKAHGQYVDNSLWRCLDIFLRRRWFSRIWVVQEVVLARKIILMCGESHTSWEAFQGAVRAWYPGRTIAEPLPAVLRRADWVSFGVLQVLQTARMCEATDSRDKLYGMVGLLRSGRGIHREMGRAGRQRFASRVDRVPPVDYKKSVGSIFFDIADNHVKSPLNRTRLDLLSYVQSETMTPSWVPDWRVRSGRSVIAFDALSGAYSKPMYCAGGHFEDPMLLLRGSREKKGRQYITVEVIILGTIKEVARTNPGPRMDRDIGLRSWDYMIWLHRNPNADLTARTDQEEDYELFSDWSSDVDMGFGFADEAVKMGPRPDDRLFLDAADQPIHSQWPQWFDNKELPSAADDSIGHDPRVDTMLAPNFRSPDKDSWEDLKAYEDDMFLDELGITPQDYGLRMSYTRRLMSLDNDTYALGPAEAKVDDIVCVMIGASVPFVIRRDTEQEGSAVLVGECWMKSVMQGEAVRPKSNEGYAESFTVSEEFEQRGCRVERLDLF</sequence>
<dbReference type="Pfam" id="PF26639">
    <property type="entry name" value="Het-6_barrel"/>
    <property type="match status" value="1"/>
</dbReference>
<gene>
    <name evidence="2" type="ORF">LTR97_011777</name>
</gene>
<accession>A0AAN7VMG8</accession>
<comment type="caution">
    <text evidence="2">The sequence shown here is derived from an EMBL/GenBank/DDBJ whole genome shotgun (WGS) entry which is preliminary data.</text>
</comment>
<organism evidence="2 3">
    <name type="scientific">Elasticomyces elasticus</name>
    <dbReference type="NCBI Taxonomy" id="574655"/>
    <lineage>
        <taxon>Eukaryota</taxon>
        <taxon>Fungi</taxon>
        <taxon>Dikarya</taxon>
        <taxon>Ascomycota</taxon>
        <taxon>Pezizomycotina</taxon>
        <taxon>Dothideomycetes</taxon>
        <taxon>Dothideomycetidae</taxon>
        <taxon>Mycosphaerellales</taxon>
        <taxon>Teratosphaeriaceae</taxon>
        <taxon>Elasticomyces</taxon>
    </lineage>
</organism>
<proteinExistence type="predicted"/>